<dbReference type="AlphaFoldDB" id="A0A915I6V0"/>
<feature type="region of interest" description="Disordered" evidence="1">
    <location>
        <begin position="53"/>
        <end position="266"/>
    </location>
</feature>
<evidence type="ECO:0000313" key="3">
    <source>
        <dbReference type="WBParaSite" id="nRc.2.0.1.t09084-RA"/>
    </source>
</evidence>
<protein>
    <submittedName>
        <fullName evidence="3">Uncharacterized protein</fullName>
    </submittedName>
</protein>
<feature type="compositionally biased region" description="Polar residues" evidence="1">
    <location>
        <begin position="456"/>
        <end position="468"/>
    </location>
</feature>
<keyword evidence="2" id="KW-1185">Reference proteome</keyword>
<feature type="region of interest" description="Disordered" evidence="1">
    <location>
        <begin position="444"/>
        <end position="527"/>
    </location>
</feature>
<feature type="compositionally biased region" description="Polar residues" evidence="1">
    <location>
        <begin position="512"/>
        <end position="521"/>
    </location>
</feature>
<organism evidence="2 3">
    <name type="scientific">Romanomermis culicivorax</name>
    <name type="common">Nematode worm</name>
    <dbReference type="NCBI Taxonomy" id="13658"/>
    <lineage>
        <taxon>Eukaryota</taxon>
        <taxon>Metazoa</taxon>
        <taxon>Ecdysozoa</taxon>
        <taxon>Nematoda</taxon>
        <taxon>Enoplea</taxon>
        <taxon>Dorylaimia</taxon>
        <taxon>Mermithida</taxon>
        <taxon>Mermithoidea</taxon>
        <taxon>Mermithidae</taxon>
        <taxon>Romanomermis</taxon>
    </lineage>
</organism>
<feature type="compositionally biased region" description="Pro residues" evidence="1">
    <location>
        <begin position="53"/>
        <end position="73"/>
    </location>
</feature>
<name>A0A915I6V0_ROMCU</name>
<feature type="compositionally biased region" description="Basic and acidic residues" evidence="1">
    <location>
        <begin position="216"/>
        <end position="253"/>
    </location>
</feature>
<accession>A0A915I6V0</accession>
<feature type="compositionally biased region" description="Basic and acidic residues" evidence="1">
    <location>
        <begin position="482"/>
        <end position="511"/>
    </location>
</feature>
<evidence type="ECO:0000313" key="2">
    <source>
        <dbReference type="Proteomes" id="UP000887565"/>
    </source>
</evidence>
<proteinExistence type="predicted"/>
<evidence type="ECO:0000256" key="1">
    <source>
        <dbReference type="SAM" id="MobiDB-lite"/>
    </source>
</evidence>
<feature type="compositionally biased region" description="Basic and acidic residues" evidence="1">
    <location>
        <begin position="163"/>
        <end position="178"/>
    </location>
</feature>
<feature type="compositionally biased region" description="Basic residues" evidence="1">
    <location>
        <begin position="101"/>
        <end position="117"/>
    </location>
</feature>
<sequence>MLFPELHWKDYPATLKEEVQHILLPPTKLTAPVPQVAQTAPVMVQSAVQPQVTLPPPIPSQPPPVPQPPPPMTSVPRTGPVDVRTPQAPSTSAPALDRHGNPIRKPRRYEHSMKHKQHLQEEVKYRKSHKKRTTDEPSTRCMPPPSTSHAERGKTPSQRTTRRREQRDKQKAREEAHKCSQTTSTPKPKITSMKTAALATQPPPACQSDTHRSRHESHSRDDRHRKETQQIHATSHDSRQQERRDDAPPHRTQSEQTCQSTAQAQPPLIIATRPVLGVPPPASSAPTIEPRLPSEATRLPNYTHFRTTDSPHCVTLLRSHHPPHIDPSVEFFMPRTLHEMVLINFFGCLGIRITMAVHIGATKASLALYQYFCEHYRPSYQEQQPPVSHYVAPLILQWVAGLETDRPARLLRQHHFSAWWNLLPPRPLRPTGLPSDCPLLMATQLPPRGVNPLSPLRSQTYTSSSCPRDSTDHSRNHNSRAVRFDGHDDPRDPHSYHNDRYRQSNRNHRDYQQQPRSASDTHQCHHH</sequence>
<reference evidence="3" key="1">
    <citation type="submission" date="2022-11" db="UniProtKB">
        <authorList>
            <consortium name="WormBaseParasite"/>
        </authorList>
    </citation>
    <scope>IDENTIFICATION</scope>
</reference>
<dbReference type="Proteomes" id="UP000887565">
    <property type="component" value="Unplaced"/>
</dbReference>
<dbReference type="WBParaSite" id="nRc.2.0.1.t09084-RA">
    <property type="protein sequence ID" value="nRc.2.0.1.t09084-RA"/>
    <property type="gene ID" value="nRc.2.0.1.g09084"/>
</dbReference>
<feature type="compositionally biased region" description="Polar residues" evidence="1">
    <location>
        <begin position="254"/>
        <end position="264"/>
    </location>
</feature>